<feature type="region of interest" description="Disordered" evidence="8">
    <location>
        <begin position="186"/>
        <end position="213"/>
    </location>
</feature>
<dbReference type="InterPro" id="IPR007219">
    <property type="entry name" value="XnlR_reg_dom"/>
</dbReference>
<evidence type="ECO:0000256" key="1">
    <source>
        <dbReference type="ARBA" id="ARBA00004123"/>
    </source>
</evidence>
<dbReference type="SMART" id="SM00066">
    <property type="entry name" value="GAL4"/>
    <property type="match status" value="1"/>
</dbReference>
<dbReference type="InterPro" id="IPR051711">
    <property type="entry name" value="Stress_Response_Reg"/>
</dbReference>
<dbReference type="SMART" id="SM00906">
    <property type="entry name" value="Fungal_trans"/>
    <property type="match status" value="1"/>
</dbReference>
<dbReference type="Pfam" id="PF04082">
    <property type="entry name" value="Fungal_trans"/>
    <property type="match status" value="1"/>
</dbReference>
<evidence type="ECO:0000256" key="5">
    <source>
        <dbReference type="ARBA" id="ARBA00023125"/>
    </source>
</evidence>
<accession>A0ABR3XJR5</accession>
<feature type="region of interest" description="Disordered" evidence="8">
    <location>
        <begin position="733"/>
        <end position="795"/>
    </location>
</feature>
<protein>
    <recommendedName>
        <fullName evidence="10">Zn(2)-C6 fungal-type domain-containing protein</fullName>
    </recommendedName>
</protein>
<keyword evidence="6" id="KW-0804">Transcription</keyword>
<feature type="compositionally biased region" description="Low complexity" evidence="8">
    <location>
        <begin position="47"/>
        <end position="72"/>
    </location>
</feature>
<gene>
    <name evidence="11" type="ORF">VTK73DRAFT_9813</name>
</gene>
<keyword evidence="3" id="KW-0862">Zinc</keyword>
<dbReference type="InterPro" id="IPR036864">
    <property type="entry name" value="Zn2-C6_fun-type_DNA-bd_sf"/>
</dbReference>
<dbReference type="InterPro" id="IPR001138">
    <property type="entry name" value="Zn2Cys6_DnaBD"/>
</dbReference>
<feature type="transmembrane region" description="Helical" evidence="9">
    <location>
        <begin position="664"/>
        <end position="683"/>
    </location>
</feature>
<feature type="compositionally biased region" description="Basic residues" evidence="8">
    <location>
        <begin position="734"/>
        <end position="747"/>
    </location>
</feature>
<evidence type="ECO:0000256" key="9">
    <source>
        <dbReference type="SAM" id="Phobius"/>
    </source>
</evidence>
<sequence>MVAEADQLAEDGTAQHSRPPLLSHRSTGAAATSITNTSNGVSADAMGSGASPEASGDESSPSSPGDDISPSGVKEESVGPSGLRNAAGEGLSMPVQKRRRVTRACDECRRKKIKCDGKQPCTHCSVYSYECTYDKPSNRRRNPAPQYIEALETRLQRAETLLRKFMPDVDLSDPNLDPAVQQEFRNREQARAQAARLKKENASGGTSASETQDAKILSMIETIGQLDLSERGEWDFHGTSSGAVFLRRMKEHFRGLLGHDYRSPFLPRPPRPPGMFSLDSPRSSPGSPWDLSALPNIYDLPQQGKARTLCYYSLNCATCLLRIVHAPSFYEMFDRVYELPPEKFGTEENRFLGLLYSVLALGCMYNPSQDDSSVPIDYKAAMDEGLKYYASARVLLRDVAECRDLTSLQGLIFMIFFLQVTSNISGCYSFVGIALRSAIRMGLHRHLQHAEINPIEDESRRRCFYVIRQMDTYISTVLGFPMLLSEEDVDQLLPTEVDDEYITKDGIISPPPGTPSFFQAFNANVKLMRILAKVVKYIYPLKGIDHCALKGNRPSATYLIDYTKIREIEKDLQDWYEELPIHWRPSPEGPIEVLRVRTLLRFGYAHVQMMLYRPFLHYASPRLSTGKEIDDRYYACAAAAISVSRNIVHIGTETTKQAVLFGPYWFILYTQFFAILSLVFYVLENPDKPGSGEVLADAKAGRDVIASLAKRSMAADRVTNTLTSLFEQLPERLKKVKGRTAPTRKRSAPVPRSSGSLSQARGGAQGVQPQRHSEELSRPQNGIPGDDQPRPIHRTSFDTVGVHHNIHSQNFSANLQDLLPLDVSTTAEGSEAGSTPGAMHPSFGQTHRPSSEADRSLYKFDDLMFSSGDPFAYPNQQPLMDLTSQAPMRQPPLSAGAPQQGSLQFYMPSLYDDIEGQLLGPVPPYMVGADQAQRGINLTPQMFGPTSMTPMQPRGSQAGNLPPQRHQRQLEDFLGDPNFRGDWGDVLGNAGYRQL</sequence>
<keyword evidence="4" id="KW-0805">Transcription regulation</keyword>
<dbReference type="CDD" id="cd12148">
    <property type="entry name" value="fungal_TF_MHR"/>
    <property type="match status" value="1"/>
</dbReference>
<evidence type="ECO:0000259" key="10">
    <source>
        <dbReference type="PROSITE" id="PS50048"/>
    </source>
</evidence>
<evidence type="ECO:0000256" key="7">
    <source>
        <dbReference type="ARBA" id="ARBA00023242"/>
    </source>
</evidence>
<dbReference type="PANTHER" id="PTHR47540:SF1">
    <property type="entry name" value="ACTIVATOR OF STRESS GENES 1-RELATED"/>
    <property type="match status" value="1"/>
</dbReference>
<evidence type="ECO:0000313" key="12">
    <source>
        <dbReference type="Proteomes" id="UP001586593"/>
    </source>
</evidence>
<name>A0ABR3XJR5_9PEZI</name>
<proteinExistence type="predicted"/>
<keyword evidence="9" id="KW-0812">Transmembrane</keyword>
<keyword evidence="5" id="KW-0238">DNA-binding</keyword>
<dbReference type="PANTHER" id="PTHR47540">
    <property type="entry name" value="THIAMINE REPRESSIBLE GENES REGULATORY PROTEIN THI5"/>
    <property type="match status" value="1"/>
</dbReference>
<keyword evidence="9" id="KW-1133">Transmembrane helix</keyword>
<feature type="region of interest" description="Disordered" evidence="8">
    <location>
        <begin position="826"/>
        <end position="853"/>
    </location>
</feature>
<reference evidence="11 12" key="1">
    <citation type="journal article" date="2024" name="Commun. Biol.">
        <title>Comparative genomic analysis of thermophilic fungi reveals convergent evolutionary adaptations and gene losses.</title>
        <authorList>
            <person name="Steindorff A.S."/>
            <person name="Aguilar-Pontes M.V."/>
            <person name="Robinson A.J."/>
            <person name="Andreopoulos B."/>
            <person name="LaButti K."/>
            <person name="Kuo A."/>
            <person name="Mondo S."/>
            <person name="Riley R."/>
            <person name="Otillar R."/>
            <person name="Haridas S."/>
            <person name="Lipzen A."/>
            <person name="Grimwood J."/>
            <person name="Schmutz J."/>
            <person name="Clum A."/>
            <person name="Reid I.D."/>
            <person name="Moisan M.C."/>
            <person name="Butler G."/>
            <person name="Nguyen T.T.M."/>
            <person name="Dewar K."/>
            <person name="Conant G."/>
            <person name="Drula E."/>
            <person name="Henrissat B."/>
            <person name="Hansel C."/>
            <person name="Singer S."/>
            <person name="Hutchinson M.I."/>
            <person name="de Vries R.P."/>
            <person name="Natvig D.O."/>
            <person name="Powell A.J."/>
            <person name="Tsang A."/>
            <person name="Grigoriev I.V."/>
        </authorList>
    </citation>
    <scope>NUCLEOTIDE SEQUENCE [LARGE SCALE GENOMIC DNA]</scope>
    <source>
        <strain evidence="11 12">ATCC 24622</strain>
    </source>
</reference>
<dbReference type="Proteomes" id="UP001586593">
    <property type="component" value="Unassembled WGS sequence"/>
</dbReference>
<keyword evidence="2" id="KW-0479">Metal-binding</keyword>
<feature type="compositionally biased region" description="Polar residues" evidence="8">
    <location>
        <begin position="24"/>
        <end position="41"/>
    </location>
</feature>
<comment type="subcellular location">
    <subcellularLocation>
        <location evidence="1">Nucleus</location>
    </subcellularLocation>
</comment>
<dbReference type="CDD" id="cd00067">
    <property type="entry name" value="GAL4"/>
    <property type="match status" value="1"/>
</dbReference>
<feature type="transmembrane region" description="Helical" evidence="9">
    <location>
        <begin position="411"/>
        <end position="435"/>
    </location>
</feature>
<evidence type="ECO:0000313" key="11">
    <source>
        <dbReference type="EMBL" id="KAL1875752.1"/>
    </source>
</evidence>
<keyword evidence="9" id="KW-0472">Membrane</keyword>
<organism evidence="11 12">
    <name type="scientific">Phialemonium thermophilum</name>
    <dbReference type="NCBI Taxonomy" id="223376"/>
    <lineage>
        <taxon>Eukaryota</taxon>
        <taxon>Fungi</taxon>
        <taxon>Dikarya</taxon>
        <taxon>Ascomycota</taxon>
        <taxon>Pezizomycotina</taxon>
        <taxon>Sordariomycetes</taxon>
        <taxon>Sordariomycetidae</taxon>
        <taxon>Cephalothecales</taxon>
        <taxon>Cephalothecaceae</taxon>
        <taxon>Phialemonium</taxon>
    </lineage>
</organism>
<keyword evidence="12" id="KW-1185">Reference proteome</keyword>
<dbReference type="EMBL" id="JAZHXJ010000086">
    <property type="protein sequence ID" value="KAL1875752.1"/>
    <property type="molecule type" value="Genomic_DNA"/>
</dbReference>
<dbReference type="Pfam" id="PF00172">
    <property type="entry name" value="Zn_clus"/>
    <property type="match status" value="1"/>
</dbReference>
<dbReference type="Gene3D" id="4.10.240.10">
    <property type="entry name" value="Zn(2)-C6 fungal-type DNA-binding domain"/>
    <property type="match status" value="1"/>
</dbReference>
<evidence type="ECO:0000256" key="6">
    <source>
        <dbReference type="ARBA" id="ARBA00023163"/>
    </source>
</evidence>
<comment type="caution">
    <text evidence="11">The sequence shown here is derived from an EMBL/GenBank/DDBJ whole genome shotgun (WGS) entry which is preliminary data.</text>
</comment>
<evidence type="ECO:0000256" key="4">
    <source>
        <dbReference type="ARBA" id="ARBA00023015"/>
    </source>
</evidence>
<dbReference type="PROSITE" id="PS50048">
    <property type="entry name" value="ZN2_CY6_FUNGAL_2"/>
    <property type="match status" value="1"/>
</dbReference>
<evidence type="ECO:0000256" key="3">
    <source>
        <dbReference type="ARBA" id="ARBA00022833"/>
    </source>
</evidence>
<keyword evidence="7" id="KW-0539">Nucleus</keyword>
<evidence type="ECO:0000256" key="8">
    <source>
        <dbReference type="SAM" id="MobiDB-lite"/>
    </source>
</evidence>
<feature type="region of interest" description="Disordered" evidence="8">
    <location>
        <begin position="1"/>
        <end position="101"/>
    </location>
</feature>
<feature type="domain" description="Zn(2)-C6 fungal-type" evidence="10">
    <location>
        <begin position="104"/>
        <end position="133"/>
    </location>
</feature>
<evidence type="ECO:0000256" key="2">
    <source>
        <dbReference type="ARBA" id="ARBA00022723"/>
    </source>
</evidence>
<dbReference type="SUPFAM" id="SSF57701">
    <property type="entry name" value="Zn2/Cys6 DNA-binding domain"/>
    <property type="match status" value="1"/>
</dbReference>
<dbReference type="PROSITE" id="PS00463">
    <property type="entry name" value="ZN2_CY6_FUNGAL_1"/>
    <property type="match status" value="1"/>
</dbReference>